<dbReference type="CDD" id="cd00200">
    <property type="entry name" value="WD40"/>
    <property type="match status" value="1"/>
</dbReference>
<proteinExistence type="predicted"/>
<evidence type="ECO:0000313" key="5">
    <source>
        <dbReference type="Proteomes" id="UP000039865"/>
    </source>
</evidence>
<evidence type="ECO:0000256" key="1">
    <source>
        <dbReference type="ARBA" id="ARBA00022574"/>
    </source>
</evidence>
<dbReference type="OrthoDB" id="7875889at2759"/>
<dbReference type="InParanoid" id="A0A078AZ78"/>
<evidence type="ECO:0000313" key="4">
    <source>
        <dbReference type="EMBL" id="CDW87406.1"/>
    </source>
</evidence>
<dbReference type="PROSITE" id="PS00678">
    <property type="entry name" value="WD_REPEATS_1"/>
    <property type="match status" value="1"/>
</dbReference>
<gene>
    <name evidence="4" type="primary">Contig1808.g1959</name>
    <name evidence="4" type="ORF">STYLEM_16509</name>
</gene>
<dbReference type="InterPro" id="IPR001680">
    <property type="entry name" value="WD40_rpt"/>
</dbReference>
<dbReference type="EMBL" id="CCKQ01015583">
    <property type="protein sequence ID" value="CDW87406.1"/>
    <property type="molecule type" value="Genomic_DNA"/>
</dbReference>
<dbReference type="Gene3D" id="2.130.10.10">
    <property type="entry name" value="YVTN repeat-like/Quinoprotein amine dehydrogenase"/>
    <property type="match status" value="2"/>
</dbReference>
<evidence type="ECO:0000256" key="3">
    <source>
        <dbReference type="PROSITE-ProRule" id="PRU00221"/>
    </source>
</evidence>
<dbReference type="Pfam" id="PF00400">
    <property type="entry name" value="WD40"/>
    <property type="match status" value="4"/>
</dbReference>
<accession>A0A078AZ78</accession>
<dbReference type="SMART" id="SM00320">
    <property type="entry name" value="WD40"/>
    <property type="match status" value="5"/>
</dbReference>
<feature type="repeat" description="WD" evidence="3">
    <location>
        <begin position="55"/>
        <end position="96"/>
    </location>
</feature>
<feature type="repeat" description="WD" evidence="3">
    <location>
        <begin position="232"/>
        <end position="267"/>
    </location>
</feature>
<dbReference type="OMA" id="FHGTGKI"/>
<dbReference type="InterPro" id="IPR015943">
    <property type="entry name" value="WD40/YVTN_repeat-like_dom_sf"/>
</dbReference>
<dbReference type="SUPFAM" id="SSF50978">
    <property type="entry name" value="WD40 repeat-like"/>
    <property type="match status" value="1"/>
</dbReference>
<dbReference type="InterPro" id="IPR019775">
    <property type="entry name" value="WD40_repeat_CS"/>
</dbReference>
<dbReference type="InterPro" id="IPR020472">
    <property type="entry name" value="WD40_PAC1"/>
</dbReference>
<dbReference type="InterPro" id="IPR036322">
    <property type="entry name" value="WD40_repeat_dom_sf"/>
</dbReference>
<feature type="repeat" description="WD" evidence="3">
    <location>
        <begin position="32"/>
        <end position="54"/>
    </location>
</feature>
<dbReference type="Proteomes" id="UP000039865">
    <property type="component" value="Unassembled WGS sequence"/>
</dbReference>
<feature type="repeat" description="WD" evidence="3">
    <location>
        <begin position="274"/>
        <end position="306"/>
    </location>
</feature>
<name>A0A078AZ78_STYLE</name>
<dbReference type="PRINTS" id="PR00320">
    <property type="entry name" value="GPROTEINBRPT"/>
</dbReference>
<evidence type="ECO:0000256" key="2">
    <source>
        <dbReference type="ARBA" id="ARBA00022737"/>
    </source>
</evidence>
<sequence length="306" mass="34532">MESDPAIDYSFNPSELIQSSVHNLREVKPAAVMRGSHDKTIKLWDLNKLQSSKTLTGHKEGVWCIKYNKDGTQLLSASPEGIAKLWDPKTGKSTADLKGHTKRVFWATYNPSSTMIATCGSDRLVLLWDLKKLSAPIAQNNLLSCDFFQDDKYIVTTNLEGDVNVISQQDNMNIIKHETIEGHLKTNTAFCCTTIKNSESESGIFLVGAENKKVTKFRFDPRDYEVEKVGQFVGHSNSIRNVQVSNNMQHLLSCCEDHSLRIWDYQTYEPKIILSGHRDNVSGGAFINENTIVSSSWDLRVMVWKI</sequence>
<dbReference type="PANTHER" id="PTHR19848">
    <property type="entry name" value="WD40 REPEAT PROTEIN"/>
    <property type="match status" value="1"/>
</dbReference>
<reference evidence="4 5" key="1">
    <citation type="submission" date="2014-06" db="EMBL/GenBank/DDBJ databases">
        <authorList>
            <person name="Swart Estienne"/>
        </authorList>
    </citation>
    <scope>NUCLEOTIDE SEQUENCE [LARGE SCALE GENOMIC DNA]</scope>
    <source>
        <strain evidence="4 5">130c</strain>
    </source>
</reference>
<keyword evidence="5" id="KW-1185">Reference proteome</keyword>
<organism evidence="4 5">
    <name type="scientific">Stylonychia lemnae</name>
    <name type="common">Ciliate</name>
    <dbReference type="NCBI Taxonomy" id="5949"/>
    <lineage>
        <taxon>Eukaryota</taxon>
        <taxon>Sar</taxon>
        <taxon>Alveolata</taxon>
        <taxon>Ciliophora</taxon>
        <taxon>Intramacronucleata</taxon>
        <taxon>Spirotrichea</taxon>
        <taxon>Stichotrichia</taxon>
        <taxon>Sporadotrichida</taxon>
        <taxon>Oxytrichidae</taxon>
        <taxon>Stylonychinae</taxon>
        <taxon>Stylonychia</taxon>
    </lineage>
</organism>
<dbReference type="AlphaFoldDB" id="A0A078AZ78"/>
<dbReference type="PROSITE" id="PS50294">
    <property type="entry name" value="WD_REPEATS_REGION"/>
    <property type="match status" value="4"/>
</dbReference>
<keyword evidence="1 3" id="KW-0853">WD repeat</keyword>
<keyword evidence="2" id="KW-0677">Repeat</keyword>
<dbReference type="PANTHER" id="PTHR19848:SF8">
    <property type="entry name" value="F-BOX AND WD REPEAT DOMAIN CONTAINING 7"/>
    <property type="match status" value="1"/>
</dbReference>
<dbReference type="PROSITE" id="PS50082">
    <property type="entry name" value="WD_REPEATS_2"/>
    <property type="match status" value="5"/>
</dbReference>
<feature type="repeat" description="WD" evidence="3">
    <location>
        <begin position="97"/>
        <end position="131"/>
    </location>
</feature>
<protein>
    <submittedName>
        <fullName evidence="4">Wd-40 repeat-containing protein</fullName>
    </submittedName>
</protein>